<accession>A0ABS5GEF2</accession>
<reference evidence="3" key="1">
    <citation type="journal article" date="2021" name="ISME J.">
        <title>Evolutionary origin and ecological implication of a unique nif island in free-living Bradyrhizobium lineages.</title>
        <authorList>
            <person name="Tao J."/>
        </authorList>
    </citation>
    <scope>NUCLEOTIDE SEQUENCE [LARGE SCALE GENOMIC DNA]</scope>
    <source>
        <strain evidence="3">SZCCT0094</strain>
    </source>
</reference>
<protein>
    <submittedName>
        <fullName evidence="2">DUF962 domain-containing protein</fullName>
    </submittedName>
</protein>
<dbReference type="EMBL" id="JAFCLK010000032">
    <property type="protein sequence ID" value="MBR1139716.1"/>
    <property type="molecule type" value="Genomic_DNA"/>
</dbReference>
<dbReference type="InterPro" id="IPR009305">
    <property type="entry name" value="Mpo1-like"/>
</dbReference>
<feature type="transmembrane region" description="Helical" evidence="1">
    <location>
        <begin position="48"/>
        <end position="68"/>
    </location>
</feature>
<organism evidence="2 3">
    <name type="scientific">Bradyrhizobium denitrificans</name>
    <dbReference type="NCBI Taxonomy" id="2734912"/>
    <lineage>
        <taxon>Bacteria</taxon>
        <taxon>Pseudomonadati</taxon>
        <taxon>Pseudomonadota</taxon>
        <taxon>Alphaproteobacteria</taxon>
        <taxon>Hyphomicrobiales</taxon>
        <taxon>Nitrobacteraceae</taxon>
        <taxon>Bradyrhizobium</taxon>
    </lineage>
</organism>
<evidence type="ECO:0000313" key="2">
    <source>
        <dbReference type="EMBL" id="MBR1139716.1"/>
    </source>
</evidence>
<gene>
    <name evidence="2" type="ORF">JQ619_28565</name>
</gene>
<name>A0ABS5GEF2_9BRAD</name>
<dbReference type="Proteomes" id="UP001314635">
    <property type="component" value="Unassembled WGS sequence"/>
</dbReference>
<keyword evidence="3" id="KW-1185">Reference proteome</keyword>
<dbReference type="RefSeq" id="WP_012046018.1">
    <property type="nucleotide sequence ID" value="NZ_JABFDP010000003.1"/>
</dbReference>
<keyword evidence="1" id="KW-0812">Transmembrane</keyword>
<feature type="transmembrane region" description="Helical" evidence="1">
    <location>
        <begin position="21"/>
        <end position="42"/>
    </location>
</feature>
<feature type="transmembrane region" description="Helical" evidence="1">
    <location>
        <begin position="134"/>
        <end position="153"/>
    </location>
</feature>
<evidence type="ECO:0000256" key="1">
    <source>
        <dbReference type="SAM" id="Phobius"/>
    </source>
</evidence>
<sequence>MNAMFRRQMVDYVEYHRDPRNGLMHVLGIVLLFLGAVLPLSLWHFDAFGIRISLGAVLALPVLLYWLLLDAALGAGILAFAVLFLSVAMMIADHVHGPALWALFAALVILGLVSQAVGHRLFERNNPSLLDHPAHLFLGPMFVMAKLYMALGFRPSVADLVAPSWSSDRLGSDPLQGDQHSRP</sequence>
<dbReference type="Pfam" id="PF06127">
    <property type="entry name" value="Mpo1-like"/>
    <property type="match status" value="1"/>
</dbReference>
<dbReference type="PANTHER" id="PTHR28026">
    <property type="entry name" value="DUF962 DOMAIN PROTEIN (AFU_ORTHOLOGUE AFUA_8G05310)"/>
    <property type="match status" value="1"/>
</dbReference>
<keyword evidence="1" id="KW-1133">Transmembrane helix</keyword>
<proteinExistence type="predicted"/>
<feature type="transmembrane region" description="Helical" evidence="1">
    <location>
        <begin position="75"/>
        <end position="92"/>
    </location>
</feature>
<keyword evidence="1" id="KW-0472">Membrane</keyword>
<dbReference type="PANTHER" id="PTHR28026:SF9">
    <property type="entry name" value="2-HYDROXY-PALMITIC ACID DIOXYGENASE MPO1"/>
    <property type="match status" value="1"/>
</dbReference>
<evidence type="ECO:0000313" key="3">
    <source>
        <dbReference type="Proteomes" id="UP001314635"/>
    </source>
</evidence>
<feature type="transmembrane region" description="Helical" evidence="1">
    <location>
        <begin position="98"/>
        <end position="122"/>
    </location>
</feature>
<comment type="caution">
    <text evidence="2">The sequence shown here is derived from an EMBL/GenBank/DDBJ whole genome shotgun (WGS) entry which is preliminary data.</text>
</comment>